<accession>A0A7L6WNL2</accession>
<proteinExistence type="predicted"/>
<organism evidence="2 3">
    <name type="scientific">Streptococcus salivarius</name>
    <dbReference type="NCBI Taxonomy" id="1304"/>
    <lineage>
        <taxon>Bacteria</taxon>
        <taxon>Bacillati</taxon>
        <taxon>Bacillota</taxon>
        <taxon>Bacilli</taxon>
        <taxon>Lactobacillales</taxon>
        <taxon>Streptococcaceae</taxon>
        <taxon>Streptococcus</taxon>
    </lineage>
</organism>
<evidence type="ECO:0000313" key="3">
    <source>
        <dbReference type="Proteomes" id="UP000516705"/>
    </source>
</evidence>
<dbReference type="PANTHER" id="PTHR37809">
    <property type="entry name" value="RIBOSOMAL PROTEIN S12 METHYLTHIOTRANSFERASE ACCESSORY FACTOR YCAO"/>
    <property type="match status" value="1"/>
</dbReference>
<evidence type="ECO:0000259" key="1">
    <source>
        <dbReference type="PROSITE" id="PS51664"/>
    </source>
</evidence>
<dbReference type="PANTHER" id="PTHR37809:SF1">
    <property type="entry name" value="RIBOSOMAL PROTEIN S12 METHYLTHIOTRANSFERASE ACCESSORY FACTOR YCAO"/>
    <property type="match status" value="1"/>
</dbReference>
<dbReference type="PROSITE" id="PS51664">
    <property type="entry name" value="YCAO"/>
    <property type="match status" value="1"/>
</dbReference>
<dbReference type="RefSeq" id="WP_181671328.1">
    <property type="nucleotide sequence ID" value="NZ_CP054154.1"/>
</dbReference>
<keyword evidence="2" id="KW-0614">Plasmid</keyword>
<dbReference type="Pfam" id="PF02624">
    <property type="entry name" value="YcaO"/>
    <property type="match status" value="1"/>
</dbReference>
<dbReference type="AlphaFoldDB" id="A0A7L6WNL2"/>
<dbReference type="Proteomes" id="UP000516705">
    <property type="component" value="Plasmid pIKMIN-B501"/>
</dbReference>
<dbReference type="Gene3D" id="3.30.160.660">
    <property type="match status" value="1"/>
</dbReference>
<dbReference type="EMBL" id="CP054154">
    <property type="protein sequence ID" value="QMI52039.1"/>
    <property type="molecule type" value="Genomic_DNA"/>
</dbReference>
<geneLocation type="plasmid" evidence="2 3">
    <name>pIKMIN-B501</name>
</geneLocation>
<protein>
    <submittedName>
        <fullName evidence="2">YcaO-like family protein</fullName>
    </submittedName>
</protein>
<evidence type="ECO:0000313" key="2">
    <source>
        <dbReference type="EMBL" id="QMI52039.1"/>
    </source>
</evidence>
<sequence>MNIQQYVKVIQSKSFETQPIEIVYQGMKLYFGELDYFYSNRVEEGIIIFWDEDKLIVSPVFHKKEKNCSICFLEHRRKFKIDDSIARDGDTIEIEDDNLFEEKFLYVISNLIQGKSRPPLFDYFIIEDWKILKCQFFRIANCDACISNRKSEVEILDTVNCHCQASSLREKLGDYSAYIQLANSDTGIFNRELTTLLDNGVTVELQYSLSNDEIISGIGIDTSYKKAKAKAFLEAMERYSGISSKGQKRYWFSIEDLRGMSVDFLNPNDYFLELEKEEVASTNKFFWLPAYNYQSNDFALIPEDFIIYKTERTPERKKLMNMSSNGHAIGNSYKEAVIFSLFEMYERDHFLVHWYEKQPPQEINQNSILDEDIHYYLSMIKNLGYEVSIYQMLSSKVISIYWTIARGKDGSKFATYSTAGAHLFGKTAIISALKELYFALYIYDEDVEHIKENGRQMQAQDVKTVADHAIYYSIEDRSIQFNFLKGVEVIDFENKDDYSIVLDSYYSDLLEFTNKLFGNFYIVDNTPKGLKEIGLCEVKVFVPGMQDMNFGYANQYINHQRIHLKGNQEVPIHPFP</sequence>
<name>A0A7L6WNL2_STRSL</name>
<feature type="domain" description="YcaO" evidence="1">
    <location>
        <begin position="219"/>
        <end position="576"/>
    </location>
</feature>
<gene>
    <name evidence="2" type="ORF">HRE60_10170</name>
</gene>
<reference evidence="2 3" key="1">
    <citation type="journal article" date="2020" name="Microbiol. Resour. Announc.">
        <title>Complete Genome Sequence of Streptococcus salivarius DB-B5, a Novel Probiotic Candidate Isolated from the Supragingival Plaque of a Healthy Female Subject.</title>
        <authorList>
            <person name="Fields F.R."/>
            <person name="Li X."/>
            <person name="Navarre W.W."/>
            <person name="Naito M."/>
        </authorList>
    </citation>
    <scope>NUCLEOTIDE SEQUENCE [LARGE SCALE GENOMIC DNA]</scope>
    <source>
        <strain evidence="2 3">DB-B5</strain>
        <plasmid evidence="2 3">pIKMIN-B501</plasmid>
    </source>
</reference>
<dbReference type="Gene3D" id="3.30.1330.230">
    <property type="match status" value="1"/>
</dbReference>
<dbReference type="Gene3D" id="3.30.40.250">
    <property type="match status" value="1"/>
</dbReference>
<dbReference type="InterPro" id="IPR003776">
    <property type="entry name" value="YcaO-like_dom"/>
</dbReference>